<feature type="domain" description="Peptidase M16 N-terminal" evidence="1">
    <location>
        <begin position="68"/>
        <end position="177"/>
    </location>
</feature>
<name>A0A3N5BJ63_9BACL</name>
<dbReference type="GO" id="GO:0046872">
    <property type="term" value="F:metal ion binding"/>
    <property type="evidence" value="ECO:0007669"/>
    <property type="project" value="InterPro"/>
</dbReference>
<reference evidence="3 4" key="1">
    <citation type="submission" date="2018-11" db="EMBL/GenBank/DDBJ databases">
        <title>Genomic Encyclopedia of Type Strains, Phase IV (KMG-IV): sequencing the most valuable type-strain genomes for metagenomic binning, comparative biology and taxonomic classification.</title>
        <authorList>
            <person name="Goeker M."/>
        </authorList>
    </citation>
    <scope>NUCLEOTIDE SEQUENCE [LARGE SCALE GENOMIC DNA]</scope>
    <source>
        <strain evidence="3 4">DSM 29158</strain>
    </source>
</reference>
<gene>
    <name evidence="3" type="ORF">EDD62_0520</name>
</gene>
<dbReference type="Pfam" id="PF05193">
    <property type="entry name" value="Peptidase_M16_C"/>
    <property type="match status" value="1"/>
</dbReference>
<sequence length="436" mass="51298">MENQLTKKTYDKYDEELIESILPNGLKVIFSKKKGFQKKYATITTPFGSTDHQYYDLNLNELITLPLGVAHFLEHKMFEKKEGDIFKKFSELGANANAFTSFDRTSYLFSCVDHFEENLKLLIDLVQEPYFTQDSIQKEIGIIAEEIKMYQDSPNHKHFFQTLNALYPSHPIKDDIAGTIESIQKINQKILYDIHKYFYHPSQMVLTIVGDVDIHKTIDVLNKHIKQLPIIEDLIEKTIIPHEIAIQSQYVEQYAPITQPKIMLALKLDPYRLSTVDKYKREMAMMLALEMIFSERSDFYIENLEQHVIDESFKYGFIEEKTFTYMMISARTKNLDLFKSNVYETIEKFYHNDELFEEKIFTKLKKELIGDFIIGLNSLEYIADQLTKHSFEQLEFYELLDVINELSLKYIVDTFKEVIDEGQFIESVLLPNESKK</sequence>
<dbReference type="EMBL" id="RKRK01000002">
    <property type="protein sequence ID" value="RPF57884.1"/>
    <property type="molecule type" value="Genomic_DNA"/>
</dbReference>
<evidence type="ECO:0000259" key="1">
    <source>
        <dbReference type="Pfam" id="PF00675"/>
    </source>
</evidence>
<evidence type="ECO:0000259" key="2">
    <source>
        <dbReference type="Pfam" id="PF05193"/>
    </source>
</evidence>
<dbReference type="InterPro" id="IPR007863">
    <property type="entry name" value="Peptidase_M16_C"/>
</dbReference>
<dbReference type="OrthoDB" id="9811314at2"/>
<dbReference type="RefSeq" id="WP_123807412.1">
    <property type="nucleotide sequence ID" value="NZ_RKRK01000002.1"/>
</dbReference>
<dbReference type="NCBIfam" id="NF047421">
    <property type="entry name" value="YfmH_fam"/>
    <property type="match status" value="1"/>
</dbReference>
<dbReference type="InterPro" id="IPR011765">
    <property type="entry name" value="Pept_M16_N"/>
</dbReference>
<evidence type="ECO:0000313" key="3">
    <source>
        <dbReference type="EMBL" id="RPF57884.1"/>
    </source>
</evidence>
<dbReference type="AlphaFoldDB" id="A0A3N5BJ63"/>
<organism evidence="3 4">
    <name type="scientific">Abyssicoccus albus</name>
    <dbReference type="NCBI Taxonomy" id="1817405"/>
    <lineage>
        <taxon>Bacteria</taxon>
        <taxon>Bacillati</taxon>
        <taxon>Bacillota</taxon>
        <taxon>Bacilli</taxon>
        <taxon>Bacillales</taxon>
        <taxon>Abyssicoccaceae</taxon>
    </lineage>
</organism>
<evidence type="ECO:0000313" key="4">
    <source>
        <dbReference type="Proteomes" id="UP000277108"/>
    </source>
</evidence>
<dbReference type="Gene3D" id="3.30.830.10">
    <property type="entry name" value="Metalloenzyme, LuxS/M16 peptidase-like"/>
    <property type="match status" value="2"/>
</dbReference>
<dbReference type="InterPro" id="IPR011249">
    <property type="entry name" value="Metalloenz_LuxS/M16"/>
</dbReference>
<accession>A0A3N5BJ63</accession>
<dbReference type="Pfam" id="PF00675">
    <property type="entry name" value="Peptidase_M16"/>
    <property type="match status" value="1"/>
</dbReference>
<keyword evidence="4" id="KW-1185">Reference proteome</keyword>
<dbReference type="InterPro" id="IPR050361">
    <property type="entry name" value="MPP/UQCRC_Complex"/>
</dbReference>
<comment type="caution">
    <text evidence="3">The sequence shown here is derived from an EMBL/GenBank/DDBJ whole genome shotgun (WGS) entry which is preliminary data.</text>
</comment>
<dbReference type="Proteomes" id="UP000277108">
    <property type="component" value="Unassembled WGS sequence"/>
</dbReference>
<dbReference type="PANTHER" id="PTHR11851">
    <property type="entry name" value="METALLOPROTEASE"/>
    <property type="match status" value="1"/>
</dbReference>
<protein>
    <submittedName>
        <fullName evidence="3">Putative Zn-dependent peptidase</fullName>
    </submittedName>
</protein>
<feature type="domain" description="Peptidase M16 C-terminal" evidence="2">
    <location>
        <begin position="186"/>
        <end position="367"/>
    </location>
</feature>
<dbReference type="PANTHER" id="PTHR11851:SF134">
    <property type="entry name" value="ZINC-DEPENDENT PROTEASE"/>
    <property type="match status" value="1"/>
</dbReference>
<dbReference type="SUPFAM" id="SSF63411">
    <property type="entry name" value="LuxS/MPP-like metallohydrolase"/>
    <property type="match status" value="2"/>
</dbReference>
<proteinExistence type="predicted"/>